<sequence>MPPQPPAFPMTNRDGGSVISTLPATQGPLPNGTQLTALRDRVLRQEFLAEEGHRRKVKACRRNLIAMVP</sequence>
<keyword evidence="3" id="KW-1185">Reference proteome</keyword>
<reference evidence="1 3" key="1">
    <citation type="submission" date="2016-03" db="EMBL/GenBank/DDBJ databases">
        <title>Whole genome sequencing of Grifola frondosa 9006-11.</title>
        <authorList>
            <person name="Min B."/>
            <person name="Park H."/>
            <person name="Kim J.-G."/>
            <person name="Cho H."/>
            <person name="Oh Y.-L."/>
            <person name="Kong W.-S."/>
            <person name="Choi I.-G."/>
        </authorList>
    </citation>
    <scope>NUCLEOTIDE SEQUENCE [LARGE SCALE GENOMIC DNA]</scope>
    <source>
        <strain evidence="1 3">9006-11</strain>
    </source>
</reference>
<dbReference type="Proteomes" id="UP000092993">
    <property type="component" value="Unassembled WGS sequence"/>
</dbReference>
<protein>
    <submittedName>
        <fullName evidence="1">Uncharacterized protein</fullName>
    </submittedName>
</protein>
<organism evidence="1 3">
    <name type="scientific">Grifola frondosa</name>
    <name type="common">Maitake</name>
    <name type="synonym">Polyporus frondosus</name>
    <dbReference type="NCBI Taxonomy" id="5627"/>
    <lineage>
        <taxon>Eukaryota</taxon>
        <taxon>Fungi</taxon>
        <taxon>Dikarya</taxon>
        <taxon>Basidiomycota</taxon>
        <taxon>Agaricomycotina</taxon>
        <taxon>Agaricomycetes</taxon>
        <taxon>Polyporales</taxon>
        <taxon>Grifolaceae</taxon>
        <taxon>Grifola</taxon>
    </lineage>
</organism>
<name>A0A1C7M4H7_GRIFR</name>
<evidence type="ECO:0000313" key="2">
    <source>
        <dbReference type="EMBL" id="OBZ77145.1"/>
    </source>
</evidence>
<dbReference type="AlphaFoldDB" id="A0A1C7M4H7"/>
<dbReference type="EMBL" id="LUGG01000010">
    <property type="protein sequence ID" value="OBZ71811.1"/>
    <property type="molecule type" value="Genomic_DNA"/>
</dbReference>
<gene>
    <name evidence="2" type="ORF">A0H81_03521</name>
    <name evidence="1" type="ORF">A0H81_08307</name>
</gene>
<evidence type="ECO:0000313" key="1">
    <source>
        <dbReference type="EMBL" id="OBZ71811.1"/>
    </source>
</evidence>
<evidence type="ECO:0000313" key="3">
    <source>
        <dbReference type="Proteomes" id="UP000092993"/>
    </source>
</evidence>
<proteinExistence type="predicted"/>
<dbReference type="EMBL" id="LUGG01000003">
    <property type="protein sequence ID" value="OBZ77145.1"/>
    <property type="molecule type" value="Genomic_DNA"/>
</dbReference>
<accession>A0A1C7M4H7</accession>
<comment type="caution">
    <text evidence="1">The sequence shown here is derived from an EMBL/GenBank/DDBJ whole genome shotgun (WGS) entry which is preliminary data.</text>
</comment>